<dbReference type="SUPFAM" id="SSF56645">
    <property type="entry name" value="Acyl-CoA dehydrogenase NM domain-like"/>
    <property type="match status" value="1"/>
</dbReference>
<keyword evidence="5" id="KW-0560">Oxidoreductase</keyword>
<dbReference type="PANTHER" id="PTHR43884">
    <property type="entry name" value="ACYL-COA DEHYDROGENASE"/>
    <property type="match status" value="1"/>
</dbReference>
<sequence length="352" mass="37960">MTVNHVDRDLSAMINAFLADQPAPTFSRSPQALRGRLRFDRSQWQELDALGLARLTTGTELGGSGAGLPEASILLSSAAYHGVFAPLAENDLLANWLLQTAGLPIHGGVRTACVRREPTEVLAVPWAGDVDGVVVLDVSDDGCWVSDLRSSDFQTSPGSNIAGEPRDDVRLLSDRSERVQVPRSVAEEFMLRGALARAIQMCGSMSRILELCVDHATTRQQFGRPISRFQAVQHLISDIAAETALARMATDAAVREVSTDRWDTNSAKFAIATARSCAGHASSVVVPNAHQVHGAIGTTLEHSLHLYTRSVLAWRSEFGSVSHWDDVAARLVTEQEDAWGFIVSGESPATVV</sequence>
<dbReference type="PANTHER" id="PTHR43884:SF20">
    <property type="entry name" value="ACYL-COA DEHYDROGENASE FADE28"/>
    <property type="match status" value="1"/>
</dbReference>
<dbReference type="Gene3D" id="1.20.140.10">
    <property type="entry name" value="Butyryl-CoA Dehydrogenase, subunit A, domain 3"/>
    <property type="match status" value="1"/>
</dbReference>
<proteinExistence type="inferred from homology"/>
<comment type="caution">
    <text evidence="7">The sequence shown here is derived from an EMBL/GenBank/DDBJ whole genome shotgun (WGS) entry which is preliminary data.</text>
</comment>
<dbReference type="InterPro" id="IPR009075">
    <property type="entry name" value="AcylCo_DH/oxidase_C"/>
</dbReference>
<evidence type="ECO:0000259" key="6">
    <source>
        <dbReference type="Pfam" id="PF00441"/>
    </source>
</evidence>
<protein>
    <submittedName>
        <fullName evidence="7">Acyl-CoA dehydrogenase family protein</fullName>
    </submittedName>
</protein>
<evidence type="ECO:0000256" key="2">
    <source>
        <dbReference type="ARBA" id="ARBA00009347"/>
    </source>
</evidence>
<evidence type="ECO:0000313" key="7">
    <source>
        <dbReference type="EMBL" id="MFC0533970.1"/>
    </source>
</evidence>
<comment type="cofactor">
    <cofactor evidence="1">
        <name>FAD</name>
        <dbReference type="ChEBI" id="CHEBI:57692"/>
    </cofactor>
</comment>
<dbReference type="RefSeq" id="WP_377262246.1">
    <property type="nucleotide sequence ID" value="NZ_JBHLUH010000094.1"/>
</dbReference>
<evidence type="ECO:0000256" key="1">
    <source>
        <dbReference type="ARBA" id="ARBA00001974"/>
    </source>
</evidence>
<gene>
    <name evidence="7" type="ORF">ACFFIA_40860</name>
</gene>
<dbReference type="InterPro" id="IPR037069">
    <property type="entry name" value="AcylCoA_DH/ox_N_sf"/>
</dbReference>
<dbReference type="InterPro" id="IPR036250">
    <property type="entry name" value="AcylCo_DH-like_C"/>
</dbReference>
<dbReference type="EMBL" id="JBHLUH010000094">
    <property type="protein sequence ID" value="MFC0533970.1"/>
    <property type="molecule type" value="Genomic_DNA"/>
</dbReference>
<dbReference type="SUPFAM" id="SSF47203">
    <property type="entry name" value="Acyl-CoA dehydrogenase C-terminal domain-like"/>
    <property type="match status" value="1"/>
</dbReference>
<evidence type="ECO:0000256" key="3">
    <source>
        <dbReference type="ARBA" id="ARBA00022630"/>
    </source>
</evidence>
<dbReference type="Pfam" id="PF00441">
    <property type="entry name" value="Acyl-CoA_dh_1"/>
    <property type="match status" value="1"/>
</dbReference>
<dbReference type="InterPro" id="IPR009100">
    <property type="entry name" value="AcylCoA_DH/oxidase_NM_dom_sf"/>
</dbReference>
<organism evidence="7 8">
    <name type="scientific">Phytohabitans kaempferiae</name>
    <dbReference type="NCBI Taxonomy" id="1620943"/>
    <lineage>
        <taxon>Bacteria</taxon>
        <taxon>Bacillati</taxon>
        <taxon>Actinomycetota</taxon>
        <taxon>Actinomycetes</taxon>
        <taxon>Micromonosporales</taxon>
        <taxon>Micromonosporaceae</taxon>
    </lineage>
</organism>
<accession>A0ABV6MGV4</accession>
<dbReference type="Proteomes" id="UP001589867">
    <property type="component" value="Unassembled WGS sequence"/>
</dbReference>
<name>A0ABV6MGV4_9ACTN</name>
<feature type="domain" description="Acyl-CoA dehydrogenase/oxidase C-terminal" evidence="6">
    <location>
        <begin position="185"/>
        <end position="319"/>
    </location>
</feature>
<keyword evidence="3" id="KW-0285">Flavoprotein</keyword>
<keyword evidence="8" id="KW-1185">Reference proteome</keyword>
<dbReference type="Gene3D" id="1.10.540.10">
    <property type="entry name" value="Acyl-CoA dehydrogenase/oxidase, N-terminal domain"/>
    <property type="match status" value="1"/>
</dbReference>
<evidence type="ECO:0000256" key="5">
    <source>
        <dbReference type="ARBA" id="ARBA00023002"/>
    </source>
</evidence>
<evidence type="ECO:0000313" key="8">
    <source>
        <dbReference type="Proteomes" id="UP001589867"/>
    </source>
</evidence>
<evidence type="ECO:0000256" key="4">
    <source>
        <dbReference type="ARBA" id="ARBA00022827"/>
    </source>
</evidence>
<comment type="similarity">
    <text evidence="2">Belongs to the acyl-CoA dehydrogenase family.</text>
</comment>
<keyword evidence="4" id="KW-0274">FAD</keyword>
<reference evidence="7 8" key="1">
    <citation type="submission" date="2024-09" db="EMBL/GenBank/DDBJ databases">
        <authorList>
            <person name="Sun Q."/>
            <person name="Mori K."/>
        </authorList>
    </citation>
    <scope>NUCLEOTIDE SEQUENCE [LARGE SCALE GENOMIC DNA]</scope>
    <source>
        <strain evidence="7 8">TBRC 3947</strain>
    </source>
</reference>